<dbReference type="InterPro" id="IPR036217">
    <property type="entry name" value="MethylDNA_cys_MeTrfase_DNAb"/>
</dbReference>
<dbReference type="eggNOG" id="COG0350">
    <property type="taxonomic scope" value="Bacteria"/>
</dbReference>
<evidence type="ECO:0000256" key="4">
    <source>
        <dbReference type="ARBA" id="ARBA00022763"/>
    </source>
</evidence>
<dbReference type="PANTHER" id="PTHR42942:SF1">
    <property type="entry name" value="ALKYLTRANSFERASE-LIKE PROTEIN 1"/>
    <property type="match status" value="1"/>
</dbReference>
<evidence type="ECO:0000256" key="6">
    <source>
        <dbReference type="ARBA" id="ARBA00049348"/>
    </source>
</evidence>
<gene>
    <name evidence="8" type="ORF">HMPREF9460_03257</name>
</gene>
<evidence type="ECO:0000256" key="5">
    <source>
        <dbReference type="ARBA" id="ARBA00023204"/>
    </source>
</evidence>
<dbReference type="PROSITE" id="PS00374">
    <property type="entry name" value="MGMT"/>
    <property type="match status" value="1"/>
</dbReference>
<organism evidence="8 9">
    <name type="scientific">Flavonifractor plautii 1_3_50AFAA</name>
    <dbReference type="NCBI Taxonomy" id="742738"/>
    <lineage>
        <taxon>Bacteria</taxon>
        <taxon>Bacillati</taxon>
        <taxon>Bacillota</taxon>
        <taxon>Clostridia</taxon>
        <taxon>Eubacteriales</taxon>
        <taxon>Oscillospiraceae</taxon>
        <taxon>Flavonifractor</taxon>
    </lineage>
</organism>
<evidence type="ECO:0000256" key="1">
    <source>
        <dbReference type="ARBA" id="ARBA00001286"/>
    </source>
</evidence>
<proteinExistence type="predicted"/>
<dbReference type="InterPro" id="IPR001497">
    <property type="entry name" value="MethylDNA_cys_MeTrfase_AS"/>
</dbReference>
<keyword evidence="5" id="KW-0234">DNA repair</keyword>
<dbReference type="Gene3D" id="1.10.10.10">
    <property type="entry name" value="Winged helix-like DNA-binding domain superfamily/Winged helix DNA-binding domain"/>
    <property type="match status" value="1"/>
</dbReference>
<dbReference type="Pfam" id="PF01035">
    <property type="entry name" value="DNA_binding_1"/>
    <property type="match status" value="1"/>
</dbReference>
<dbReference type="RefSeq" id="WP_039997642.1">
    <property type="nucleotide sequence ID" value="NZ_KN174165.1"/>
</dbReference>
<dbReference type="GO" id="GO:0006281">
    <property type="term" value="P:DNA repair"/>
    <property type="evidence" value="ECO:0007669"/>
    <property type="project" value="UniProtKB-KW"/>
</dbReference>
<comment type="catalytic activity">
    <reaction evidence="1">
        <text>a 4-O-methyl-thymidine in DNA + L-cysteinyl-[protein] = a thymidine in DNA + S-methyl-L-cysteinyl-[protein]</text>
        <dbReference type="Rhea" id="RHEA:53428"/>
        <dbReference type="Rhea" id="RHEA-COMP:10131"/>
        <dbReference type="Rhea" id="RHEA-COMP:10132"/>
        <dbReference type="Rhea" id="RHEA-COMP:13555"/>
        <dbReference type="Rhea" id="RHEA-COMP:13556"/>
        <dbReference type="ChEBI" id="CHEBI:29950"/>
        <dbReference type="ChEBI" id="CHEBI:82612"/>
        <dbReference type="ChEBI" id="CHEBI:137386"/>
        <dbReference type="ChEBI" id="CHEBI:137387"/>
        <dbReference type="EC" id="2.1.1.63"/>
    </reaction>
</comment>
<accession>A0A096CGD1</accession>
<dbReference type="AlphaFoldDB" id="A0A096CGD1"/>
<dbReference type="NCBIfam" id="TIGR00589">
    <property type="entry name" value="ogt"/>
    <property type="match status" value="1"/>
</dbReference>
<evidence type="ECO:0000259" key="7">
    <source>
        <dbReference type="Pfam" id="PF01035"/>
    </source>
</evidence>
<dbReference type="Proteomes" id="UP000029585">
    <property type="component" value="Unassembled WGS sequence"/>
</dbReference>
<evidence type="ECO:0000256" key="2">
    <source>
        <dbReference type="ARBA" id="ARBA00022603"/>
    </source>
</evidence>
<dbReference type="InterPro" id="IPR036388">
    <property type="entry name" value="WH-like_DNA-bd_sf"/>
</dbReference>
<reference evidence="8 9" key="1">
    <citation type="submission" date="2011-08" db="EMBL/GenBank/DDBJ databases">
        <title>The Genome Sequence of Clostridium orbiscindens 1_3_50AFAA.</title>
        <authorList>
            <consortium name="The Broad Institute Genome Sequencing Platform"/>
            <person name="Earl A."/>
            <person name="Ward D."/>
            <person name="Feldgarden M."/>
            <person name="Gevers D."/>
            <person name="Daigneault M."/>
            <person name="Strauss J."/>
            <person name="Allen-Vercoe E."/>
            <person name="Young S.K."/>
            <person name="Zeng Q."/>
            <person name="Gargeya S."/>
            <person name="Fitzgerald M."/>
            <person name="Haas B."/>
            <person name="Abouelleil A."/>
            <person name="Alvarado L."/>
            <person name="Arachchi H.M."/>
            <person name="Berlin A."/>
            <person name="Brown A."/>
            <person name="Chapman S.B."/>
            <person name="Chen Z."/>
            <person name="Dunbar C."/>
            <person name="Freedman E."/>
            <person name="Gearin G."/>
            <person name="Gellesch M."/>
            <person name="Goldberg J."/>
            <person name="Griggs A."/>
            <person name="Gujja S."/>
            <person name="Heiman D."/>
            <person name="Howarth C."/>
            <person name="Larson L."/>
            <person name="Lui A."/>
            <person name="MacDonald P.J.P."/>
            <person name="Montmayeur A."/>
            <person name="Murphy C."/>
            <person name="Neiman D."/>
            <person name="Pearson M."/>
            <person name="Priest M."/>
            <person name="Roberts A."/>
            <person name="Saif S."/>
            <person name="Shea T."/>
            <person name="Shenoy N."/>
            <person name="Sisk P."/>
            <person name="Stolte C."/>
            <person name="Sykes S."/>
            <person name="Wortman J."/>
            <person name="Nusbaum C."/>
            <person name="Birren B."/>
        </authorList>
    </citation>
    <scope>NUCLEOTIDE SEQUENCE [LARGE SCALE GENOMIC DNA]</scope>
    <source>
        <strain evidence="8 9">1_3_50AFAA</strain>
    </source>
</reference>
<sequence length="98" mass="10546">MNFYERVYELVRRIPAGKCASYGQLALMLGNPRASRAVGYAMRACRTPGVPCHRVVRADGSTTPAFGPGVQRAMLEAEGVPFTADGRVELGGCRWDGA</sequence>
<dbReference type="InterPro" id="IPR014048">
    <property type="entry name" value="MethylDNA_cys_MeTrfase_DNA-bd"/>
</dbReference>
<keyword evidence="3" id="KW-0808">Transferase</keyword>
<dbReference type="EMBL" id="ADLO01000100">
    <property type="protein sequence ID" value="KGF53932.1"/>
    <property type="molecule type" value="Genomic_DNA"/>
</dbReference>
<dbReference type="GO" id="GO:0003908">
    <property type="term" value="F:methylated-DNA-[protein]-cysteine S-methyltransferase activity"/>
    <property type="evidence" value="ECO:0007669"/>
    <property type="project" value="UniProtKB-EC"/>
</dbReference>
<name>A0A096CGD1_FLAPL</name>
<comment type="caution">
    <text evidence="8">The sequence shown here is derived from an EMBL/GenBank/DDBJ whole genome shotgun (WGS) entry which is preliminary data.</text>
</comment>
<dbReference type="InterPro" id="IPR052520">
    <property type="entry name" value="ATL_DNA_repair"/>
</dbReference>
<dbReference type="PANTHER" id="PTHR42942">
    <property type="entry name" value="6-O-METHYLGUANINE DNA METHYLTRANSFERASE"/>
    <property type="match status" value="1"/>
</dbReference>
<dbReference type="GO" id="GO:0032259">
    <property type="term" value="P:methylation"/>
    <property type="evidence" value="ECO:0007669"/>
    <property type="project" value="UniProtKB-KW"/>
</dbReference>
<dbReference type="HOGENOM" id="CLU_000445_52_5_9"/>
<dbReference type="PATRIC" id="fig|742738.3.peg.3352"/>
<dbReference type="GeneID" id="63971463"/>
<keyword evidence="9" id="KW-1185">Reference proteome</keyword>
<dbReference type="CDD" id="cd06445">
    <property type="entry name" value="ATase"/>
    <property type="match status" value="1"/>
</dbReference>
<keyword evidence="4" id="KW-0227">DNA damage</keyword>
<comment type="catalytic activity">
    <reaction evidence="6">
        <text>a 6-O-methyl-2'-deoxyguanosine in DNA + L-cysteinyl-[protein] = S-methyl-L-cysteinyl-[protein] + a 2'-deoxyguanosine in DNA</text>
        <dbReference type="Rhea" id="RHEA:24000"/>
        <dbReference type="Rhea" id="RHEA-COMP:10131"/>
        <dbReference type="Rhea" id="RHEA-COMP:10132"/>
        <dbReference type="Rhea" id="RHEA-COMP:11367"/>
        <dbReference type="Rhea" id="RHEA-COMP:11368"/>
        <dbReference type="ChEBI" id="CHEBI:29950"/>
        <dbReference type="ChEBI" id="CHEBI:82612"/>
        <dbReference type="ChEBI" id="CHEBI:85445"/>
        <dbReference type="ChEBI" id="CHEBI:85448"/>
        <dbReference type="EC" id="2.1.1.63"/>
    </reaction>
</comment>
<feature type="domain" description="Methylated-DNA-[protein]-cysteine S-methyltransferase DNA binding" evidence="7">
    <location>
        <begin position="2"/>
        <end position="80"/>
    </location>
</feature>
<evidence type="ECO:0000313" key="9">
    <source>
        <dbReference type="Proteomes" id="UP000029585"/>
    </source>
</evidence>
<evidence type="ECO:0000313" key="8">
    <source>
        <dbReference type="EMBL" id="KGF53932.1"/>
    </source>
</evidence>
<dbReference type="SUPFAM" id="SSF46767">
    <property type="entry name" value="Methylated DNA-protein cysteine methyltransferase, C-terminal domain"/>
    <property type="match status" value="1"/>
</dbReference>
<protein>
    <recommendedName>
        <fullName evidence="7">Methylated-DNA-[protein]-cysteine S-methyltransferase DNA binding domain-containing protein</fullName>
    </recommendedName>
</protein>
<evidence type="ECO:0000256" key="3">
    <source>
        <dbReference type="ARBA" id="ARBA00022679"/>
    </source>
</evidence>
<keyword evidence="2" id="KW-0489">Methyltransferase</keyword>